<organism evidence="10 11">
    <name type="scientific">Larkinella rosea</name>
    <dbReference type="NCBI Taxonomy" id="2025312"/>
    <lineage>
        <taxon>Bacteria</taxon>
        <taxon>Pseudomonadati</taxon>
        <taxon>Bacteroidota</taxon>
        <taxon>Cytophagia</taxon>
        <taxon>Cytophagales</taxon>
        <taxon>Spirosomataceae</taxon>
        <taxon>Larkinella</taxon>
    </lineage>
</organism>
<dbReference type="SUPFAM" id="SSF51445">
    <property type="entry name" value="(Trans)glycosidases"/>
    <property type="match status" value="1"/>
</dbReference>
<comment type="similarity">
    <text evidence="2">Belongs to the glycosyl hydrolase 29 family.</text>
</comment>
<keyword evidence="4 8" id="KW-0732">Signal</keyword>
<sequence length="388" mass="44051">MTDRRDFIKTLSLAGTSLLLPSQLAAASSLAKKTVPTYLSNYKDLYAKDPKAASLAWFNEAKYGLFMHYGLYSIWGRGAWVQLFEKTPVAEYRKLMNEFTARKFDADFITDLALESGMKYVNITTKHHDGFCLFKSAQTDYTSVHAAAKRDLVGELSAACQKKGLGLFLYYSVAADWHHPYFPAKTAGWQYFRPDYAQPQPEYRYKTEKDTERYTAYVKAQLRELVTQYNPAGIWFDPVRGLYARPDLFPMEDFYREIRSLSPHALVSFKQGATGTEDFAAPERKATSLADQIQSDFGAESAALAKRVWEAHDKKHNETCSTLQRGAWSYEPEDNDKRRHLGVQEVMELLADAKSRNMNLLLNTGPLPEGDIHKGDVETLRKVGKLIG</sequence>
<dbReference type="PANTHER" id="PTHR10030">
    <property type="entry name" value="ALPHA-L-FUCOSIDASE"/>
    <property type="match status" value="1"/>
</dbReference>
<dbReference type="Proteomes" id="UP000271925">
    <property type="component" value="Unassembled WGS sequence"/>
</dbReference>
<dbReference type="InterPro" id="IPR000933">
    <property type="entry name" value="Glyco_hydro_29"/>
</dbReference>
<evidence type="ECO:0000256" key="7">
    <source>
        <dbReference type="PIRSR" id="PIRSR001092-1"/>
    </source>
</evidence>
<dbReference type="InterPro" id="IPR006311">
    <property type="entry name" value="TAT_signal"/>
</dbReference>
<feature type="site" description="May be important for catalysis" evidence="7">
    <location>
        <position position="320"/>
    </location>
</feature>
<dbReference type="GO" id="GO:0005764">
    <property type="term" value="C:lysosome"/>
    <property type="evidence" value="ECO:0007669"/>
    <property type="project" value="TreeGrafter"/>
</dbReference>
<dbReference type="PROSITE" id="PS51318">
    <property type="entry name" value="TAT"/>
    <property type="match status" value="1"/>
</dbReference>
<keyword evidence="5" id="KW-0378">Hydrolase</keyword>
<evidence type="ECO:0000256" key="2">
    <source>
        <dbReference type="ARBA" id="ARBA00007951"/>
    </source>
</evidence>
<accession>A0A3P1BTL6</accession>
<dbReference type="GO" id="GO:0004560">
    <property type="term" value="F:alpha-L-fucosidase activity"/>
    <property type="evidence" value="ECO:0007669"/>
    <property type="project" value="InterPro"/>
</dbReference>
<keyword evidence="11" id="KW-1185">Reference proteome</keyword>
<name>A0A3P1BTL6_9BACT</name>
<dbReference type="Gene3D" id="3.20.20.80">
    <property type="entry name" value="Glycosidases"/>
    <property type="match status" value="1"/>
</dbReference>
<dbReference type="InterPro" id="IPR017853">
    <property type="entry name" value="GH"/>
</dbReference>
<evidence type="ECO:0000256" key="8">
    <source>
        <dbReference type="SAM" id="SignalP"/>
    </source>
</evidence>
<dbReference type="PIRSF" id="PIRSF001092">
    <property type="entry name" value="Alpha-L-fucosidase"/>
    <property type="match status" value="1"/>
</dbReference>
<dbReference type="GO" id="GO:0006004">
    <property type="term" value="P:fucose metabolic process"/>
    <property type="evidence" value="ECO:0007669"/>
    <property type="project" value="InterPro"/>
</dbReference>
<proteinExistence type="inferred from homology"/>
<gene>
    <name evidence="10" type="ORF">EHT25_12925</name>
</gene>
<dbReference type="InterPro" id="IPR016286">
    <property type="entry name" value="FUC_metazoa-typ"/>
</dbReference>
<dbReference type="InterPro" id="IPR057739">
    <property type="entry name" value="Glyco_hydro_29_N"/>
</dbReference>
<dbReference type="PANTHER" id="PTHR10030:SF37">
    <property type="entry name" value="ALPHA-L-FUCOSIDASE-RELATED"/>
    <property type="match status" value="1"/>
</dbReference>
<protein>
    <recommendedName>
        <fullName evidence="3">alpha-L-fucosidase</fullName>
        <ecNumber evidence="3">3.2.1.51</ecNumber>
    </recommendedName>
</protein>
<evidence type="ECO:0000256" key="5">
    <source>
        <dbReference type="ARBA" id="ARBA00022801"/>
    </source>
</evidence>
<dbReference type="EC" id="3.2.1.51" evidence="3"/>
<evidence type="ECO:0000256" key="6">
    <source>
        <dbReference type="ARBA" id="ARBA00023295"/>
    </source>
</evidence>
<evidence type="ECO:0000256" key="1">
    <source>
        <dbReference type="ARBA" id="ARBA00004071"/>
    </source>
</evidence>
<comment type="function">
    <text evidence="1">Alpha-L-fucosidase is responsible for hydrolyzing the alpha-1,6-linked fucose joined to the reducing-end N-acetylglucosamine of the carbohydrate moieties of glycoproteins.</text>
</comment>
<dbReference type="AlphaFoldDB" id="A0A3P1BTL6"/>
<evidence type="ECO:0000256" key="4">
    <source>
        <dbReference type="ARBA" id="ARBA00022729"/>
    </source>
</evidence>
<keyword evidence="6" id="KW-0326">Glycosidase</keyword>
<dbReference type="GO" id="GO:0016139">
    <property type="term" value="P:glycoside catabolic process"/>
    <property type="evidence" value="ECO:0007669"/>
    <property type="project" value="TreeGrafter"/>
</dbReference>
<reference evidence="10 11" key="1">
    <citation type="submission" date="2018-11" db="EMBL/GenBank/DDBJ databases">
        <authorList>
            <person name="Zhou Z."/>
            <person name="Wang G."/>
        </authorList>
    </citation>
    <scope>NUCLEOTIDE SEQUENCE [LARGE SCALE GENOMIC DNA]</scope>
    <source>
        <strain evidence="10 11">KCTC52004</strain>
    </source>
</reference>
<feature type="chain" id="PRO_5017926899" description="alpha-L-fucosidase" evidence="8">
    <location>
        <begin position="27"/>
        <end position="388"/>
    </location>
</feature>
<feature type="signal peptide" evidence="8">
    <location>
        <begin position="1"/>
        <end position="26"/>
    </location>
</feature>
<evidence type="ECO:0000313" key="10">
    <source>
        <dbReference type="EMBL" id="RRB04397.1"/>
    </source>
</evidence>
<evidence type="ECO:0000256" key="3">
    <source>
        <dbReference type="ARBA" id="ARBA00012662"/>
    </source>
</evidence>
<evidence type="ECO:0000259" key="9">
    <source>
        <dbReference type="Pfam" id="PF01120"/>
    </source>
</evidence>
<dbReference type="Pfam" id="PF01120">
    <property type="entry name" value="Alpha_L_fucos"/>
    <property type="match status" value="1"/>
</dbReference>
<dbReference type="EMBL" id="RQJO01000008">
    <property type="protein sequence ID" value="RRB04397.1"/>
    <property type="molecule type" value="Genomic_DNA"/>
</dbReference>
<comment type="caution">
    <text evidence="10">The sequence shown here is derived from an EMBL/GenBank/DDBJ whole genome shotgun (WGS) entry which is preliminary data.</text>
</comment>
<evidence type="ECO:0000313" key="11">
    <source>
        <dbReference type="Proteomes" id="UP000271925"/>
    </source>
</evidence>
<feature type="domain" description="Glycoside hydrolase family 29 N-terminal" evidence="9">
    <location>
        <begin position="42"/>
        <end position="385"/>
    </location>
</feature>
<dbReference type="SMART" id="SM00812">
    <property type="entry name" value="Alpha_L_fucos"/>
    <property type="match status" value="1"/>
</dbReference>
<dbReference type="RefSeq" id="WP_124875081.1">
    <property type="nucleotide sequence ID" value="NZ_RQJO01000008.1"/>
</dbReference>
<dbReference type="OrthoDB" id="1095333at2"/>